<protein>
    <submittedName>
        <fullName evidence="2">Uncharacterized protein TCIL3000_10_4560</fullName>
    </submittedName>
</protein>
<gene>
    <name evidence="2" type="ORF">TCIL3000_10_4560</name>
</gene>
<evidence type="ECO:0000313" key="2">
    <source>
        <dbReference type="EMBL" id="CCC93693.1"/>
    </source>
</evidence>
<proteinExistence type="predicted"/>
<sequence length="162" mass="17497">MEPLADLTGVLKKELQALVLYPLAMGVSISAAVLWVLLSVRQFIIKKMRQPGGRSVRSTAGDAGRRVGASWFLTVALRANLLLEAIVPVFLPIIVAHIAIEQQALKELVHPVLVISKPGQRLALGIIVLGALVLSFVLSRLLVAVDSWSSSSGRKPNEKKLH</sequence>
<feature type="transmembrane region" description="Helical" evidence="1">
    <location>
        <begin position="20"/>
        <end position="40"/>
    </location>
</feature>
<feature type="transmembrane region" description="Helical" evidence="1">
    <location>
        <begin position="81"/>
        <end position="100"/>
    </location>
</feature>
<dbReference type="VEuPathDB" id="TriTrypDB:TcIL3000_10_4560"/>
<accession>G0UWC7</accession>
<reference evidence="2" key="1">
    <citation type="journal article" date="2012" name="Proc. Natl. Acad. Sci. U.S.A.">
        <title>Antigenic diversity is generated by distinct evolutionary mechanisms in African trypanosome species.</title>
        <authorList>
            <person name="Jackson A.P."/>
            <person name="Berry A."/>
            <person name="Aslett M."/>
            <person name="Allison H.C."/>
            <person name="Burton P."/>
            <person name="Vavrova-Anderson J."/>
            <person name="Brown R."/>
            <person name="Browne H."/>
            <person name="Corton N."/>
            <person name="Hauser H."/>
            <person name="Gamble J."/>
            <person name="Gilderthorp R."/>
            <person name="Marcello L."/>
            <person name="McQuillan J."/>
            <person name="Otto T.D."/>
            <person name="Quail M.A."/>
            <person name="Sanders M.J."/>
            <person name="van Tonder A."/>
            <person name="Ginger M.L."/>
            <person name="Field M.C."/>
            <person name="Barry J.D."/>
            <person name="Hertz-Fowler C."/>
            <person name="Berriman M."/>
        </authorList>
    </citation>
    <scope>NUCLEOTIDE SEQUENCE</scope>
    <source>
        <strain evidence="2">IL3000</strain>
    </source>
</reference>
<evidence type="ECO:0000256" key="1">
    <source>
        <dbReference type="SAM" id="Phobius"/>
    </source>
</evidence>
<name>G0UWC7_TRYCI</name>
<keyword evidence="1" id="KW-1133">Transmembrane helix</keyword>
<dbReference type="AlphaFoldDB" id="G0UWC7"/>
<keyword evidence="1" id="KW-0472">Membrane</keyword>
<dbReference type="EMBL" id="HE575323">
    <property type="protein sequence ID" value="CCC93693.1"/>
    <property type="molecule type" value="Genomic_DNA"/>
</dbReference>
<keyword evidence="1" id="KW-0812">Transmembrane</keyword>
<organism evidence="2">
    <name type="scientific">Trypanosoma congolense (strain IL3000)</name>
    <dbReference type="NCBI Taxonomy" id="1068625"/>
    <lineage>
        <taxon>Eukaryota</taxon>
        <taxon>Discoba</taxon>
        <taxon>Euglenozoa</taxon>
        <taxon>Kinetoplastea</taxon>
        <taxon>Metakinetoplastina</taxon>
        <taxon>Trypanosomatida</taxon>
        <taxon>Trypanosomatidae</taxon>
        <taxon>Trypanosoma</taxon>
        <taxon>Nannomonas</taxon>
    </lineage>
</organism>
<feature type="transmembrane region" description="Helical" evidence="1">
    <location>
        <begin position="120"/>
        <end position="145"/>
    </location>
</feature>